<sequence>MASLDAQLHEYYSRRDALIHEDRSLRRENALVATEDERRADAVLRKIRVQEAETTWNDEGVAKRNMFPGMAFLTARSTIESTRIFKLLQKMPKGGLLHAHLDAVVNKAMLLKYAYECPEIHMSVGQALTVDNVKTITPVFKPIPVSPFTGNAGLSAAQGYRNNSWVPLVSARETFDPALGGPEGFDRWLLDSQMINPTEAYLTHNSVKRIWQKFLSTFPVTGGLFLYRPIYRKYIRQALLESIDDGVSYIEARINFLTKFMHGDDGQENIPHSRWVADFEEVVEQVKNEMRSQGREDEFFGAKIIYTTVKVITPEELEWYIEDAISLKKAFPNMIVGFDLVGDENELRPLIEYVPKLLEFNERVRKEGLDLPLILHAGETLSDGGAPDNNMYDAILLGSKRIGHGYSIVKHPSLMRICRERGIAMEVCPISNEILRLTSSIPAHPLPAVINQGVPVCLNSDDPAVFGSMGLTYDYFQVFVSSEVSGVLTLAQLARDSLTFSTLPEDAKQRALQAWEHRWSAYVKEIGDMYEKL</sequence>
<protein>
    <submittedName>
        <fullName evidence="1">Uncharacterized protein</fullName>
    </submittedName>
</protein>
<gene>
    <name evidence="1" type="ORF">K488DRAFT_58421</name>
</gene>
<reference evidence="1" key="2">
    <citation type="journal article" date="2022" name="New Phytol.">
        <title>Evolutionary transition to the ectomycorrhizal habit in the genomes of a hyperdiverse lineage of mushroom-forming fungi.</title>
        <authorList>
            <person name="Looney B."/>
            <person name="Miyauchi S."/>
            <person name="Morin E."/>
            <person name="Drula E."/>
            <person name="Courty P.E."/>
            <person name="Kohler A."/>
            <person name="Kuo A."/>
            <person name="LaButti K."/>
            <person name="Pangilinan J."/>
            <person name="Lipzen A."/>
            <person name="Riley R."/>
            <person name="Andreopoulos W."/>
            <person name="He G."/>
            <person name="Johnson J."/>
            <person name="Nolan M."/>
            <person name="Tritt A."/>
            <person name="Barry K.W."/>
            <person name="Grigoriev I.V."/>
            <person name="Nagy L.G."/>
            <person name="Hibbett D."/>
            <person name="Henrissat B."/>
            <person name="Matheny P.B."/>
            <person name="Labbe J."/>
            <person name="Martin F.M."/>
        </authorList>
    </citation>
    <scope>NUCLEOTIDE SEQUENCE</scope>
    <source>
        <strain evidence="1">EC-137</strain>
    </source>
</reference>
<keyword evidence="2" id="KW-1185">Reference proteome</keyword>
<accession>A0ACB8QA18</accession>
<name>A0ACB8QA18_9AGAM</name>
<reference evidence="1" key="1">
    <citation type="submission" date="2021-02" db="EMBL/GenBank/DDBJ databases">
        <authorList>
            <consortium name="DOE Joint Genome Institute"/>
            <person name="Ahrendt S."/>
            <person name="Looney B.P."/>
            <person name="Miyauchi S."/>
            <person name="Morin E."/>
            <person name="Drula E."/>
            <person name="Courty P.E."/>
            <person name="Chicoki N."/>
            <person name="Fauchery L."/>
            <person name="Kohler A."/>
            <person name="Kuo A."/>
            <person name="Labutti K."/>
            <person name="Pangilinan J."/>
            <person name="Lipzen A."/>
            <person name="Riley R."/>
            <person name="Andreopoulos W."/>
            <person name="He G."/>
            <person name="Johnson J."/>
            <person name="Barry K.W."/>
            <person name="Grigoriev I.V."/>
            <person name="Nagy L."/>
            <person name="Hibbett D."/>
            <person name="Henrissat B."/>
            <person name="Matheny P.B."/>
            <person name="Labbe J."/>
            <person name="Martin F."/>
        </authorList>
    </citation>
    <scope>NUCLEOTIDE SEQUENCE</scope>
    <source>
        <strain evidence="1">EC-137</strain>
    </source>
</reference>
<evidence type="ECO:0000313" key="2">
    <source>
        <dbReference type="Proteomes" id="UP000814128"/>
    </source>
</evidence>
<dbReference type="EMBL" id="MU273746">
    <property type="protein sequence ID" value="KAI0028515.1"/>
    <property type="molecule type" value="Genomic_DNA"/>
</dbReference>
<dbReference type="Proteomes" id="UP000814128">
    <property type="component" value="Unassembled WGS sequence"/>
</dbReference>
<evidence type="ECO:0000313" key="1">
    <source>
        <dbReference type="EMBL" id="KAI0028515.1"/>
    </source>
</evidence>
<proteinExistence type="predicted"/>
<organism evidence="1 2">
    <name type="scientific">Vararia minispora EC-137</name>
    <dbReference type="NCBI Taxonomy" id="1314806"/>
    <lineage>
        <taxon>Eukaryota</taxon>
        <taxon>Fungi</taxon>
        <taxon>Dikarya</taxon>
        <taxon>Basidiomycota</taxon>
        <taxon>Agaricomycotina</taxon>
        <taxon>Agaricomycetes</taxon>
        <taxon>Russulales</taxon>
        <taxon>Lachnocladiaceae</taxon>
        <taxon>Vararia</taxon>
    </lineage>
</organism>
<comment type="caution">
    <text evidence="1">The sequence shown here is derived from an EMBL/GenBank/DDBJ whole genome shotgun (WGS) entry which is preliminary data.</text>
</comment>